<reference evidence="1 2" key="1">
    <citation type="submission" date="2019-08" db="EMBL/GenBank/DDBJ databases">
        <title>Whole genome of Aphis craccivora.</title>
        <authorList>
            <person name="Voronova N.V."/>
            <person name="Shulinski R.S."/>
            <person name="Bandarenka Y.V."/>
            <person name="Zhorov D.G."/>
            <person name="Warner D."/>
        </authorList>
    </citation>
    <scope>NUCLEOTIDE SEQUENCE [LARGE SCALE GENOMIC DNA]</scope>
    <source>
        <strain evidence="1">180601</strain>
        <tissue evidence="1">Whole Body</tissue>
    </source>
</reference>
<accession>A0A6G0Z1Z9</accession>
<dbReference type="Proteomes" id="UP000478052">
    <property type="component" value="Unassembled WGS sequence"/>
</dbReference>
<organism evidence="1 2">
    <name type="scientific">Aphis craccivora</name>
    <name type="common">Cowpea aphid</name>
    <dbReference type="NCBI Taxonomy" id="307492"/>
    <lineage>
        <taxon>Eukaryota</taxon>
        <taxon>Metazoa</taxon>
        <taxon>Ecdysozoa</taxon>
        <taxon>Arthropoda</taxon>
        <taxon>Hexapoda</taxon>
        <taxon>Insecta</taxon>
        <taxon>Pterygota</taxon>
        <taxon>Neoptera</taxon>
        <taxon>Paraneoptera</taxon>
        <taxon>Hemiptera</taxon>
        <taxon>Sternorrhyncha</taxon>
        <taxon>Aphidomorpha</taxon>
        <taxon>Aphidoidea</taxon>
        <taxon>Aphididae</taxon>
        <taxon>Aphidini</taxon>
        <taxon>Aphis</taxon>
        <taxon>Aphis</taxon>
    </lineage>
</organism>
<name>A0A6G0Z1Z9_APHCR</name>
<sequence>MLILGQNYGLINQTIAQKLTNRAEIFHICRNNQFYTSHSYIYQIIQVQIEM</sequence>
<evidence type="ECO:0000313" key="2">
    <source>
        <dbReference type="Proteomes" id="UP000478052"/>
    </source>
</evidence>
<dbReference type="AlphaFoldDB" id="A0A6G0Z1Z9"/>
<keyword evidence="2" id="KW-1185">Reference proteome</keyword>
<protein>
    <submittedName>
        <fullName evidence="1">Uncharacterized protein</fullName>
    </submittedName>
</protein>
<dbReference type="EMBL" id="VUJU01001694">
    <property type="protein sequence ID" value="KAF0764224.1"/>
    <property type="molecule type" value="Genomic_DNA"/>
</dbReference>
<comment type="caution">
    <text evidence="1">The sequence shown here is derived from an EMBL/GenBank/DDBJ whole genome shotgun (WGS) entry which is preliminary data.</text>
</comment>
<gene>
    <name evidence="1" type="ORF">FWK35_00008370</name>
</gene>
<evidence type="ECO:0000313" key="1">
    <source>
        <dbReference type="EMBL" id="KAF0764224.1"/>
    </source>
</evidence>
<proteinExistence type="predicted"/>